<evidence type="ECO:0000313" key="2">
    <source>
        <dbReference type="EMBL" id="CAE18004.2"/>
    </source>
</evidence>
<dbReference type="InParanoid" id="Q7YWQ3"/>
<evidence type="ECO:0000313" key="3">
    <source>
        <dbReference type="Proteomes" id="UP000001940"/>
    </source>
</evidence>
<gene>
    <name evidence="2 4" type="primary">srz-91</name>
    <name evidence="2" type="ORF">CELE_Y6G8.4</name>
    <name evidence="4" type="ORF">Y6G8.4</name>
</gene>
<keyword evidence="2" id="KW-0675">Receptor</keyword>
<dbReference type="FunCoup" id="Q7YWQ3">
    <property type="interactions" value="6"/>
</dbReference>
<organism evidence="2 3">
    <name type="scientific">Caenorhabditis elegans</name>
    <dbReference type="NCBI Taxonomy" id="6239"/>
    <lineage>
        <taxon>Eukaryota</taxon>
        <taxon>Metazoa</taxon>
        <taxon>Ecdysozoa</taxon>
        <taxon>Nematoda</taxon>
        <taxon>Chromadorea</taxon>
        <taxon>Rhabditida</taxon>
        <taxon>Rhabditina</taxon>
        <taxon>Rhabditomorpha</taxon>
        <taxon>Rhabditoidea</taxon>
        <taxon>Rhabditidae</taxon>
        <taxon>Peloderinae</taxon>
        <taxon>Caenorhabditis</taxon>
    </lineage>
</organism>
<dbReference type="PANTHER" id="PTHR31720">
    <property type="entry name" value="SERPENTINE RECEPTOR, CLASS Z-RELATED"/>
    <property type="match status" value="1"/>
</dbReference>
<keyword evidence="3" id="KW-1185">Reference proteome</keyword>
<feature type="transmembrane region" description="Helical" evidence="1">
    <location>
        <begin position="239"/>
        <end position="258"/>
    </location>
</feature>
<dbReference type="AGR" id="WB:WBGene00012406"/>
<evidence type="ECO:0000313" key="4">
    <source>
        <dbReference type="WormBase" id="Y6G8.4"/>
    </source>
</evidence>
<dbReference type="PANTHER" id="PTHR31720:SF3">
    <property type="entry name" value="SERPENTINE RECEPTOR, CLASS Z-RELATED"/>
    <property type="match status" value="1"/>
</dbReference>
<feature type="transmembrane region" description="Helical" evidence="1">
    <location>
        <begin position="61"/>
        <end position="84"/>
    </location>
</feature>
<dbReference type="PhylomeDB" id="Q7YWQ3"/>
<dbReference type="InterPro" id="IPR018817">
    <property type="entry name" value="7TM_GPCR_serpentine_rcpt_Srz"/>
</dbReference>
<sequence length="328" mass="38745">MNNSFSNFDYLPDLFASASLHWILLMMLLSYISLPFYIYVHKINKQREESFPLIMKQFYKMVKIAYFCFFMVIVIGSVILLTFFSNILSNPSFEKFHIVLIIFLLFGGAVVTIQFLAFIVTLQVFHVLIFLIAIQNLLRFFFPLRFSLLKNSTDRYVKQFYIFFVSKEIACFLLFAACDNDFLPRNIWETGHVVYLITFLIMNVLISQLSPLIYIPIIWRTRKNKTLMYSQQHAYLYRYVFWQNVLVFSFKTIALPYLMENPEIDRILVGILYNDFSTLPLTIQLSYLWCNRHCLFINFNIKTFLKVLCGKDDVSVHPVAAPIVYSIT</sequence>
<dbReference type="GeneID" id="3565033"/>
<keyword evidence="1" id="KW-0812">Transmembrane</keyword>
<dbReference type="KEGG" id="cel:CELE_Y6G8.4"/>
<feature type="transmembrane region" description="Helical" evidence="1">
    <location>
        <begin position="20"/>
        <end position="40"/>
    </location>
</feature>
<keyword evidence="1" id="KW-1133">Transmembrane helix</keyword>
<dbReference type="WormBase" id="Y6G8.4">
    <property type="protein sequence ID" value="CE37584"/>
    <property type="gene ID" value="WBGene00012406"/>
    <property type="gene designation" value="srz-91"/>
</dbReference>
<dbReference type="AlphaFoldDB" id="Q7YWQ3"/>
<reference evidence="2 3" key="1">
    <citation type="journal article" date="1998" name="Science">
        <title>Genome sequence of the nematode C. elegans: a platform for investigating biology.</title>
        <authorList>
            <consortium name="The C. elegans sequencing consortium"/>
            <person name="Sulson J.E."/>
            <person name="Waterston R."/>
        </authorList>
    </citation>
    <scope>NUCLEOTIDE SEQUENCE [LARGE SCALE GENOMIC DNA]</scope>
    <source>
        <strain evidence="2 3">Bristol N2</strain>
    </source>
</reference>
<feature type="transmembrane region" description="Helical" evidence="1">
    <location>
        <begin position="194"/>
        <end position="219"/>
    </location>
</feature>
<dbReference type="HOGENOM" id="CLU_056063_2_1_1"/>
<keyword evidence="1" id="KW-0472">Membrane</keyword>
<dbReference type="Pfam" id="PF10325">
    <property type="entry name" value="7TM_GPCR_Srz"/>
    <property type="match status" value="1"/>
</dbReference>
<accession>Q7YWQ3</accession>
<dbReference type="RefSeq" id="NP_001024283.1">
    <property type="nucleotide sequence ID" value="NM_001029112.1"/>
</dbReference>
<dbReference type="UCSC" id="Y6G8.4">
    <property type="organism name" value="c. elegans"/>
</dbReference>
<dbReference type="PaxDb" id="6239-Y6G8.4"/>
<dbReference type="Proteomes" id="UP000001940">
    <property type="component" value="Chromosome V"/>
</dbReference>
<protein>
    <submittedName>
        <fullName evidence="2">Serpentine Receptor, class Z</fullName>
    </submittedName>
</protein>
<feature type="transmembrane region" description="Helical" evidence="1">
    <location>
        <begin position="127"/>
        <end position="148"/>
    </location>
</feature>
<evidence type="ECO:0000256" key="1">
    <source>
        <dbReference type="SAM" id="Phobius"/>
    </source>
</evidence>
<proteinExistence type="predicted"/>
<name>Q7YWQ3_CAEEL</name>
<dbReference type="EMBL" id="BX284605">
    <property type="protein sequence ID" value="CAE18004.2"/>
    <property type="molecule type" value="Genomic_DNA"/>
</dbReference>
<feature type="transmembrane region" description="Helical" evidence="1">
    <location>
        <begin position="96"/>
        <end position="120"/>
    </location>
</feature>
<dbReference type="CTD" id="3565033"/>